<name>A0AAX4JEM7_9MICR</name>
<organism evidence="2 3">
    <name type="scientific">Vairimorpha necatrix</name>
    <dbReference type="NCBI Taxonomy" id="6039"/>
    <lineage>
        <taxon>Eukaryota</taxon>
        <taxon>Fungi</taxon>
        <taxon>Fungi incertae sedis</taxon>
        <taxon>Microsporidia</taxon>
        <taxon>Nosematidae</taxon>
        <taxon>Vairimorpha</taxon>
    </lineage>
</organism>
<feature type="signal peptide" evidence="1">
    <location>
        <begin position="1"/>
        <end position="18"/>
    </location>
</feature>
<evidence type="ECO:0000256" key="1">
    <source>
        <dbReference type="SAM" id="SignalP"/>
    </source>
</evidence>
<reference evidence="2" key="1">
    <citation type="journal article" date="2024" name="BMC Genomics">
        <title>Functional annotation of a divergent genome using sequence and structure-based similarity.</title>
        <authorList>
            <person name="Svedberg D."/>
            <person name="Winiger R.R."/>
            <person name="Berg A."/>
            <person name="Sharma H."/>
            <person name="Tellgren-Roth C."/>
            <person name="Debrunner-Vossbrinck B.A."/>
            <person name="Vossbrinck C.R."/>
            <person name="Barandun J."/>
        </authorList>
    </citation>
    <scope>NUCLEOTIDE SEQUENCE</scope>
    <source>
        <strain evidence="2">Illinois isolate</strain>
    </source>
</reference>
<evidence type="ECO:0000313" key="2">
    <source>
        <dbReference type="EMBL" id="WUR04437.1"/>
    </source>
</evidence>
<protein>
    <submittedName>
        <fullName evidence="2">SP-containing protein</fullName>
    </submittedName>
</protein>
<proteinExistence type="predicted"/>
<dbReference type="RefSeq" id="XP_065330582.1">
    <property type="nucleotide sequence ID" value="XM_065474510.1"/>
</dbReference>
<dbReference type="Proteomes" id="UP001334084">
    <property type="component" value="Chromosome 8"/>
</dbReference>
<keyword evidence="3" id="KW-1185">Reference proteome</keyword>
<gene>
    <name evidence="2" type="ORF">VNE69_08189</name>
</gene>
<dbReference type="EMBL" id="CP142733">
    <property type="protein sequence ID" value="WUR04437.1"/>
    <property type="molecule type" value="Genomic_DNA"/>
</dbReference>
<evidence type="ECO:0000313" key="3">
    <source>
        <dbReference type="Proteomes" id="UP001334084"/>
    </source>
</evidence>
<dbReference type="GeneID" id="90542265"/>
<sequence>MNLFTFYCLTFILRNLSAQSETNVKSITDEIIDIKNIINFERRRMIRRLRVKEMSVILEYFEQNKINYKDETRLLKNIAHVIKCDDYYNNGQYVYQPDKDQKIDMVTSIIKMFAKLHQKNIYFDFKEINEEVRKKLKVNNGPIRYKSYEYILYRWFMNTIEVENIILVYKIEKKDLYYIEMLKNLKKYNSGNYGDELPEITEIINFDDKSVLRRIGVNEMTVILGYAKLVKLDIIKEEKLLKNIAEKIMDDEYYNGAQYADEKDENQKIATLKRAVKTFAKLHHKDIYFDEGEIKSNLVNLLVLEGPRPNFYEYNLYFWFISTIKAKKMILVYEYEKIPIKEVIH</sequence>
<feature type="chain" id="PRO_5044027915" evidence="1">
    <location>
        <begin position="19"/>
        <end position="345"/>
    </location>
</feature>
<accession>A0AAX4JEM7</accession>
<dbReference type="AlphaFoldDB" id="A0AAX4JEM7"/>
<keyword evidence="1" id="KW-0732">Signal</keyword>
<dbReference type="KEGG" id="vnx:VNE69_08189"/>